<organism evidence="3 4">
    <name type="scientific">Komagataeibacter swingsii</name>
    <dbReference type="NCBI Taxonomy" id="215220"/>
    <lineage>
        <taxon>Bacteria</taxon>
        <taxon>Pseudomonadati</taxon>
        <taxon>Pseudomonadota</taxon>
        <taxon>Alphaproteobacteria</taxon>
        <taxon>Acetobacterales</taxon>
        <taxon>Acetobacteraceae</taxon>
        <taxon>Komagataeibacter</taxon>
    </lineage>
</organism>
<evidence type="ECO:0000313" key="3">
    <source>
        <dbReference type="EMBL" id="PYD70997.1"/>
    </source>
</evidence>
<dbReference type="EMBL" id="NKUB01000002">
    <property type="protein sequence ID" value="PYD70997.1"/>
    <property type="molecule type" value="Genomic_DNA"/>
</dbReference>
<keyword evidence="4" id="KW-1185">Reference proteome</keyword>
<protein>
    <submittedName>
        <fullName evidence="3">FAD-dependent oxidoreductase</fullName>
    </submittedName>
</protein>
<dbReference type="Gene3D" id="3.30.9.10">
    <property type="entry name" value="D-Amino Acid Oxidase, subunit A, domain 2"/>
    <property type="match status" value="1"/>
</dbReference>
<dbReference type="AlphaFoldDB" id="A0A2V4RTL0"/>
<accession>A0A2V4RTL0</accession>
<dbReference type="Proteomes" id="UP000247371">
    <property type="component" value="Unassembled WGS sequence"/>
</dbReference>
<dbReference type="PANTHER" id="PTHR13847:SF281">
    <property type="entry name" value="FAD DEPENDENT OXIDOREDUCTASE DOMAIN-CONTAINING PROTEIN"/>
    <property type="match status" value="1"/>
</dbReference>
<gene>
    <name evidence="3" type="ORF">CFR76_02895</name>
</gene>
<dbReference type="Pfam" id="PF01266">
    <property type="entry name" value="DAO"/>
    <property type="match status" value="1"/>
</dbReference>
<dbReference type="GO" id="GO:0016491">
    <property type="term" value="F:oxidoreductase activity"/>
    <property type="evidence" value="ECO:0007669"/>
    <property type="project" value="UniProtKB-KW"/>
</dbReference>
<comment type="caution">
    <text evidence="3">The sequence shown here is derived from an EMBL/GenBank/DDBJ whole genome shotgun (WGS) entry which is preliminary data.</text>
</comment>
<proteinExistence type="predicted"/>
<evidence type="ECO:0000313" key="4">
    <source>
        <dbReference type="Proteomes" id="UP000247371"/>
    </source>
</evidence>
<sequence length="436" mass="46869">MLEYLFPMVSSSIKSLPSSLYAAITPPGPDASALTAAQVTDTVIIGGGITGLSAALHLAQGGHKAMVLEANAIGWGASGRNGGQVNPGLKYTPAEVERDLGAHGRTLVEAAWNAPDLVFDLIERHGIVCDAARGGTIRAATASGQLDHERTLFNECRERGGPVTWLDQADIAGRTGTERYCGGFIDARGGQLNPLAYTRGLARAAMDAGAVVHANSPVLSLRRDAGNWHVRTPAGSVHARQVVFATNGYTGRLWDRLRRTLVPAYSAIVATDPLPESVRTRILAQREVVYELGELVTYYRIDGAGRLLIGGRSASLDLSGPETFPFLQQHAKRLWPFLGDVAWRYGWNGQIAITLDHYPHWHEPMEGIMACVGYNGRGVAMATLMGREIARRIEGASPADLLLPASPVRPIPAHFGWRIGVAAAVIRGRIMDRLSR</sequence>
<dbReference type="InterPro" id="IPR036188">
    <property type="entry name" value="FAD/NAD-bd_sf"/>
</dbReference>
<dbReference type="Gene3D" id="3.50.50.60">
    <property type="entry name" value="FAD/NAD(P)-binding domain"/>
    <property type="match status" value="1"/>
</dbReference>
<reference evidence="3 4" key="1">
    <citation type="submission" date="2017-07" db="EMBL/GenBank/DDBJ databases">
        <title>A draft genome sequence of Komagataeibacter swingsii LMG 22125.</title>
        <authorList>
            <person name="Skraban J."/>
            <person name="Cleenwerck I."/>
            <person name="Vandamme P."/>
            <person name="Trcek J."/>
        </authorList>
    </citation>
    <scope>NUCLEOTIDE SEQUENCE [LARGE SCALE GENOMIC DNA]</scope>
    <source>
        <strain evidence="3 4">LMG 22125</strain>
    </source>
</reference>
<feature type="domain" description="FAD dependent oxidoreductase" evidence="2">
    <location>
        <begin position="41"/>
        <end position="392"/>
    </location>
</feature>
<evidence type="ECO:0000259" key="2">
    <source>
        <dbReference type="Pfam" id="PF01266"/>
    </source>
</evidence>
<dbReference type="PANTHER" id="PTHR13847">
    <property type="entry name" value="SARCOSINE DEHYDROGENASE-RELATED"/>
    <property type="match status" value="1"/>
</dbReference>
<dbReference type="InterPro" id="IPR006076">
    <property type="entry name" value="FAD-dep_OxRdtase"/>
</dbReference>
<keyword evidence="1" id="KW-0560">Oxidoreductase</keyword>
<name>A0A2V4RTL0_9PROT</name>
<dbReference type="SUPFAM" id="SSF51905">
    <property type="entry name" value="FAD/NAD(P)-binding domain"/>
    <property type="match status" value="1"/>
</dbReference>
<dbReference type="GO" id="GO:0005737">
    <property type="term" value="C:cytoplasm"/>
    <property type="evidence" value="ECO:0007669"/>
    <property type="project" value="TreeGrafter"/>
</dbReference>
<evidence type="ECO:0000256" key="1">
    <source>
        <dbReference type="ARBA" id="ARBA00023002"/>
    </source>
</evidence>